<reference evidence="4" key="1">
    <citation type="submission" date="2016-01" db="EMBL/GenBank/DDBJ databases">
        <title>Reference transcriptome for the parasite Schistocephalus solidus: insights into the molecular evolution of parasitism.</title>
        <authorList>
            <person name="Hebert F.O."/>
            <person name="Grambauer S."/>
            <person name="Barber I."/>
            <person name="Landry C.R."/>
            <person name="Aubin-Horth N."/>
        </authorList>
    </citation>
    <scope>NUCLEOTIDE SEQUENCE</scope>
</reference>
<feature type="region of interest" description="Disordered" evidence="3">
    <location>
        <begin position="186"/>
        <end position="205"/>
    </location>
</feature>
<dbReference type="AlphaFoldDB" id="A0A0X3PQX3"/>
<evidence type="ECO:0000256" key="1">
    <source>
        <dbReference type="ARBA" id="ARBA00020581"/>
    </source>
</evidence>
<dbReference type="InterPro" id="IPR036191">
    <property type="entry name" value="RRF_sf"/>
</dbReference>
<sequence>MSLRNLSGCLRLNSTVAYELRFFSRRCYSVLHPSTLVNHRQPRALVSHVLFTHPLELPVRFKSKGQSKIKHESAPVKAENLSEDIRSTLHEVEMEKEFAKVLDRFQDDLFLKLCLKLTPEHFFNLPIPGEHIRLGEVASIVTHNARSSTGQHPSTQILVDLSGRPELFTAARSAVTKFLADSGTQAKRRNSSASAGGGDGDLIQSAGPTQFTVQVRSVVTGEVRADLIKQGRDLLTRTKKEMDRVYQKYNRLLHSPVLKTLSEDKRRLAGEYLKTVVRAQHSKADELWTKKEQELQNS</sequence>
<dbReference type="EMBL" id="GEEE01009645">
    <property type="protein sequence ID" value="JAP53580.1"/>
    <property type="molecule type" value="Transcribed_RNA"/>
</dbReference>
<proteinExistence type="predicted"/>
<evidence type="ECO:0000313" key="4">
    <source>
        <dbReference type="EMBL" id="JAP53580.1"/>
    </source>
</evidence>
<organism evidence="4">
    <name type="scientific">Schistocephalus solidus</name>
    <name type="common">Tapeworm</name>
    <dbReference type="NCBI Taxonomy" id="70667"/>
    <lineage>
        <taxon>Eukaryota</taxon>
        <taxon>Metazoa</taxon>
        <taxon>Spiralia</taxon>
        <taxon>Lophotrochozoa</taxon>
        <taxon>Platyhelminthes</taxon>
        <taxon>Cestoda</taxon>
        <taxon>Eucestoda</taxon>
        <taxon>Diphyllobothriidea</taxon>
        <taxon>Diphyllobothriidae</taxon>
        <taxon>Schistocephalus</taxon>
    </lineage>
</organism>
<dbReference type="Gene3D" id="1.10.132.20">
    <property type="entry name" value="Ribosome-recycling factor"/>
    <property type="match status" value="1"/>
</dbReference>
<protein>
    <recommendedName>
        <fullName evidence="1">Ribosome-recycling factor, mitochondrial</fullName>
    </recommendedName>
    <alternativeName>
        <fullName evidence="2">Ribosome-releasing factor, mitochondrial</fullName>
    </alternativeName>
</protein>
<evidence type="ECO:0000256" key="2">
    <source>
        <dbReference type="ARBA" id="ARBA00033107"/>
    </source>
</evidence>
<dbReference type="SUPFAM" id="SSF55194">
    <property type="entry name" value="Ribosome recycling factor, RRF"/>
    <property type="match status" value="1"/>
</dbReference>
<gene>
    <name evidence="4" type="ORF">TR139999</name>
</gene>
<name>A0A0X3PQX3_SCHSO</name>
<accession>A0A0X3PQX3</accession>
<evidence type="ECO:0000256" key="3">
    <source>
        <dbReference type="SAM" id="MobiDB-lite"/>
    </source>
</evidence>